<keyword evidence="2" id="KW-1185">Reference proteome</keyword>
<dbReference type="OrthoDB" id="25131at2759"/>
<dbReference type="AlphaFoldDB" id="A0A9J5YCF8"/>
<sequence>MDCVCSYSKISLPQFRRFSSFNLQSSTLFKNKQKKKSLALTTLCSTLFNGLTAPLVPTTETGRLLSVFMQNDKPLFNGFVEKELESLQRNTLFKSKKKKNPLSIVASCCSDNNNNNGDENRMFNGLTAPLVPTTEAGRLLSGYMLKEKELFYEFVEKELEKLEYMRKEALLRCVFSVDTDEVILHRRICEMKKVECQKVVEDVMYMFIVYKFSAIGVHMVPKLSNCMYNGRLEISPCKNWELESIHSIEVLEMVKEIGWEDKWNVKDNWGLTQVKKDYIRYVYGSSMLYGYFFKSASLRYHLEKSFDTTSSNLSFSSSCHLKQKSVPTGSTSVLSLIEGKKYDNFRSYVANFDNEIMKMCRKPKFNVTVSLMEKHCSALFGDENQHEEVSTSFASLKRFVLEAVAFGSFLWDAEYHFRKFYRLEEYRSHFY</sequence>
<dbReference type="Pfam" id="PF05542">
    <property type="entry name" value="DUF760"/>
    <property type="match status" value="1"/>
</dbReference>
<reference evidence="1 2" key="1">
    <citation type="submission" date="2020-09" db="EMBL/GenBank/DDBJ databases">
        <title>De no assembly of potato wild relative species, Solanum commersonii.</title>
        <authorList>
            <person name="Cho K."/>
        </authorList>
    </citation>
    <scope>NUCLEOTIDE SEQUENCE [LARGE SCALE GENOMIC DNA]</scope>
    <source>
        <strain evidence="1">LZ3.2</strain>
        <tissue evidence="1">Leaf</tissue>
    </source>
</reference>
<evidence type="ECO:0000313" key="2">
    <source>
        <dbReference type="Proteomes" id="UP000824120"/>
    </source>
</evidence>
<dbReference type="PANTHER" id="PTHR31808">
    <property type="entry name" value="EXPRESSED PROTEIN"/>
    <property type="match status" value="1"/>
</dbReference>
<accession>A0A9J5YCF8</accession>
<gene>
    <name evidence="1" type="ORF">H5410_029781</name>
</gene>
<evidence type="ECO:0000313" key="1">
    <source>
        <dbReference type="EMBL" id="KAG5598411.1"/>
    </source>
</evidence>
<organism evidence="1 2">
    <name type="scientific">Solanum commersonii</name>
    <name type="common">Commerson's wild potato</name>
    <name type="synonym">Commerson's nightshade</name>
    <dbReference type="NCBI Taxonomy" id="4109"/>
    <lineage>
        <taxon>Eukaryota</taxon>
        <taxon>Viridiplantae</taxon>
        <taxon>Streptophyta</taxon>
        <taxon>Embryophyta</taxon>
        <taxon>Tracheophyta</taxon>
        <taxon>Spermatophyta</taxon>
        <taxon>Magnoliopsida</taxon>
        <taxon>eudicotyledons</taxon>
        <taxon>Gunneridae</taxon>
        <taxon>Pentapetalae</taxon>
        <taxon>asterids</taxon>
        <taxon>lamiids</taxon>
        <taxon>Solanales</taxon>
        <taxon>Solanaceae</taxon>
        <taxon>Solanoideae</taxon>
        <taxon>Solaneae</taxon>
        <taxon>Solanum</taxon>
    </lineage>
</organism>
<name>A0A9J5YCF8_SOLCO</name>
<proteinExistence type="predicted"/>
<protein>
    <submittedName>
        <fullName evidence="1">Uncharacterized protein</fullName>
    </submittedName>
</protein>
<comment type="caution">
    <text evidence="1">The sequence shown here is derived from an EMBL/GenBank/DDBJ whole genome shotgun (WGS) entry which is preliminary data.</text>
</comment>
<dbReference type="PANTHER" id="PTHR31808:SF11">
    <property type="match status" value="1"/>
</dbReference>
<dbReference type="InterPro" id="IPR038925">
    <property type="entry name" value="At3g17800-like"/>
</dbReference>
<dbReference type="EMBL" id="JACXVP010000006">
    <property type="protein sequence ID" value="KAG5598411.1"/>
    <property type="molecule type" value="Genomic_DNA"/>
</dbReference>
<dbReference type="InterPro" id="IPR008479">
    <property type="entry name" value="DUF760"/>
</dbReference>
<dbReference type="Proteomes" id="UP000824120">
    <property type="component" value="Chromosome 6"/>
</dbReference>